<evidence type="ECO:0000313" key="4">
    <source>
        <dbReference type="Proteomes" id="UP000546464"/>
    </source>
</evidence>
<feature type="domain" description="Wadjet protein JetD C-terminal" evidence="1">
    <location>
        <begin position="203"/>
        <end position="380"/>
    </location>
</feature>
<comment type="caution">
    <text evidence="3">The sequence shown here is derived from an EMBL/GenBank/DDBJ whole genome shotgun (WGS) entry which is preliminary data.</text>
</comment>
<dbReference type="Pfam" id="PF09983">
    <property type="entry name" value="JetD_C"/>
    <property type="match status" value="1"/>
</dbReference>
<evidence type="ECO:0008006" key="5">
    <source>
        <dbReference type="Google" id="ProtNLM"/>
    </source>
</evidence>
<reference evidence="3 4" key="1">
    <citation type="submission" date="2020-07" db="EMBL/GenBank/DDBJ databases">
        <authorList>
            <person name="Feng X."/>
        </authorList>
    </citation>
    <scope>NUCLEOTIDE SEQUENCE [LARGE SCALE GENOMIC DNA]</scope>
    <source>
        <strain evidence="3 4">JCM31066</strain>
    </source>
</reference>
<name>A0A842HHD9_9BACT</name>
<feature type="domain" description="DUF3322" evidence="2">
    <location>
        <begin position="6"/>
        <end position="183"/>
    </location>
</feature>
<sequence>MITVSQLREKAQNRYRDVVKGLILGESVFPLTIRIKLPATTAPLSTWQNTKAAIRSQSHETLGYGYSVDSKLINSVRYAENSFPQRLYFACAEHYFPYVDKQAETVRMLTNANTVDKHFPGAAAWAASNLRFLDRPPERFQQVLTVAAWLREHPDSRLFARQIPLPVPTKLVEQESALLESLLNFIAPDLLSAEGANFEERAGLLTKTSLIEVSSLDAACSTGFPFQRFTATGEELARAKDLFQAFRRVLIVENHITFLTLPPLPATLAIMGQGFAVHRLAPLDWLSEKELFYWGDIDADGLRILAGIRRKFPHTRALLMDNETLIRWKTYQNQGSGTLWRDSDSSSALTPNELDLLQRLCAENLRLEQEKIPYAHAKEILACQIR</sequence>
<dbReference type="RefSeq" id="WP_185676871.1">
    <property type="nucleotide sequence ID" value="NZ_JACHVB010000058.1"/>
</dbReference>
<evidence type="ECO:0000259" key="2">
    <source>
        <dbReference type="Pfam" id="PF11795"/>
    </source>
</evidence>
<gene>
    <name evidence="3" type="ORF">H5P28_16885</name>
</gene>
<dbReference type="InterPro" id="IPR024537">
    <property type="entry name" value="DUF3322"/>
</dbReference>
<protein>
    <recommendedName>
        <fullName evidence="5">Wadjet protein JetD C-terminal domain-containing protein</fullName>
    </recommendedName>
</protein>
<proteinExistence type="predicted"/>
<dbReference type="AlphaFoldDB" id="A0A842HHD9"/>
<accession>A0A842HHD9</accession>
<keyword evidence="4" id="KW-1185">Reference proteome</keyword>
<dbReference type="InterPro" id="IPR024534">
    <property type="entry name" value="JetD_C"/>
</dbReference>
<evidence type="ECO:0000259" key="1">
    <source>
        <dbReference type="Pfam" id="PF09983"/>
    </source>
</evidence>
<dbReference type="Proteomes" id="UP000546464">
    <property type="component" value="Unassembled WGS sequence"/>
</dbReference>
<dbReference type="EMBL" id="JACHVB010000058">
    <property type="protein sequence ID" value="MBC2595943.1"/>
    <property type="molecule type" value="Genomic_DNA"/>
</dbReference>
<organism evidence="3 4">
    <name type="scientific">Ruficoccus amylovorans</name>
    <dbReference type="NCBI Taxonomy" id="1804625"/>
    <lineage>
        <taxon>Bacteria</taxon>
        <taxon>Pseudomonadati</taxon>
        <taxon>Verrucomicrobiota</taxon>
        <taxon>Opitutia</taxon>
        <taxon>Puniceicoccales</taxon>
        <taxon>Cerasicoccaceae</taxon>
        <taxon>Ruficoccus</taxon>
    </lineage>
</organism>
<dbReference type="Pfam" id="PF11795">
    <property type="entry name" value="DUF3322"/>
    <property type="match status" value="1"/>
</dbReference>
<evidence type="ECO:0000313" key="3">
    <source>
        <dbReference type="EMBL" id="MBC2595943.1"/>
    </source>
</evidence>